<dbReference type="EC" id="3.1.21.-" evidence="6"/>
<keyword evidence="3" id="KW-0238">DNA-binding</keyword>
<reference evidence="6 7" key="1">
    <citation type="submission" date="2023-09" db="EMBL/GenBank/DDBJ databases">
        <authorList>
            <person name="Rey-Velasco X."/>
        </authorList>
    </citation>
    <scope>NUCLEOTIDE SEQUENCE [LARGE SCALE GENOMIC DNA]</scope>
    <source>
        <strain evidence="6 7">F158</strain>
    </source>
</reference>
<dbReference type="InterPro" id="IPR051212">
    <property type="entry name" value="Type-I_RE_S_subunit"/>
</dbReference>
<protein>
    <submittedName>
        <fullName evidence="6">Restriction endonuclease subunit S</fullName>
        <ecNumber evidence="6">3.1.21.-</ecNumber>
    </submittedName>
</protein>
<dbReference type="PANTHER" id="PTHR43140:SF1">
    <property type="entry name" value="TYPE I RESTRICTION ENZYME ECOKI SPECIFICITY SUBUNIT"/>
    <property type="match status" value="1"/>
</dbReference>
<dbReference type="CDD" id="cd17246">
    <property type="entry name" value="RMtype1_S_SonII-TRD2-CR2_like"/>
    <property type="match status" value="1"/>
</dbReference>
<sequence>MNAERLLEVYEQISEAPDAIARLRRFVLGLAMHGKLVEQDSGDEPASVLLNQIAAEKARLIKSGEIRKPRELTNGEELEPPFEIPVSWQWCRLDVIGAIIGGGTPSAGDPNNFSKPGEGIPWLTPADLGGYRDLSISRGARDLTEKGLASSSATMMPSGTVLFTSRAPIGYVAIAANPISTNQGFKSIVPYVAECSRFIALAMRTFAPEIDARAPGTTFKEVSGKIVAGVAFPLPPLPEQHRIVAKVDELMALCDRLEEARKTREETRDKLTTASLARLTAPDTMPEDFPAHAAFALDALPALTTRPDQIKTLRQTILNLAVRGKLVEQNPADEPASDLLEKAKEDIAEYGQANGVRPAKVDKIRGFPFDVPFGWAWTRLASIFRVVTDGDHQPPPRSDAGVAFLTIGNVSGGTLEFDGCRRVPQEYFDALPRYRTPSAGDLLYTVVGATFGRPVVVDDHEPFCVQRHIAILKPSSEMSLPFLGLLMASPFVYSQAKEALTGAAQPTLTLRPLRNFMLPIPPLTEQHRIVAKVDALMALCNRLAAALTTTETTRTRLLEALLHEALEPEARALEAAE</sequence>
<evidence type="ECO:0000256" key="3">
    <source>
        <dbReference type="ARBA" id="ARBA00023125"/>
    </source>
</evidence>
<organism evidence="6 7">
    <name type="scientific">Tropicimonas omnivorans</name>
    <dbReference type="NCBI Taxonomy" id="3075590"/>
    <lineage>
        <taxon>Bacteria</taxon>
        <taxon>Pseudomonadati</taxon>
        <taxon>Pseudomonadota</taxon>
        <taxon>Alphaproteobacteria</taxon>
        <taxon>Rhodobacterales</taxon>
        <taxon>Roseobacteraceae</taxon>
        <taxon>Tropicimonas</taxon>
    </lineage>
</organism>
<evidence type="ECO:0000256" key="1">
    <source>
        <dbReference type="ARBA" id="ARBA00010923"/>
    </source>
</evidence>
<keyword evidence="7" id="KW-1185">Reference proteome</keyword>
<dbReference type="SUPFAM" id="SSF116734">
    <property type="entry name" value="DNA methylase specificity domain"/>
    <property type="match status" value="2"/>
</dbReference>
<dbReference type="EMBL" id="JAVRHL010000002">
    <property type="protein sequence ID" value="MDT0683082.1"/>
    <property type="molecule type" value="Genomic_DNA"/>
</dbReference>
<dbReference type="GO" id="GO:0004519">
    <property type="term" value="F:endonuclease activity"/>
    <property type="evidence" value="ECO:0007669"/>
    <property type="project" value="UniProtKB-KW"/>
</dbReference>
<feature type="coiled-coil region" evidence="4">
    <location>
        <begin position="247"/>
        <end position="277"/>
    </location>
</feature>
<proteinExistence type="inferred from homology"/>
<feature type="domain" description="Type I restriction modification DNA specificity" evidence="5">
    <location>
        <begin position="85"/>
        <end position="262"/>
    </location>
</feature>
<dbReference type="CDD" id="cd17273">
    <property type="entry name" value="RMtype1_S_EcoJA69PI-TRD1-CR1_like"/>
    <property type="match status" value="1"/>
</dbReference>
<gene>
    <name evidence="6" type="ORF">RM543_10325</name>
</gene>
<keyword evidence="2" id="KW-0680">Restriction system</keyword>
<comment type="similarity">
    <text evidence="1">Belongs to the type-I restriction system S methylase family.</text>
</comment>
<dbReference type="RefSeq" id="WP_311691215.1">
    <property type="nucleotide sequence ID" value="NZ_JAVRHL010000002.1"/>
</dbReference>
<evidence type="ECO:0000313" key="7">
    <source>
        <dbReference type="Proteomes" id="UP001265259"/>
    </source>
</evidence>
<evidence type="ECO:0000259" key="5">
    <source>
        <dbReference type="Pfam" id="PF01420"/>
    </source>
</evidence>
<dbReference type="GO" id="GO:0016787">
    <property type="term" value="F:hydrolase activity"/>
    <property type="evidence" value="ECO:0007669"/>
    <property type="project" value="UniProtKB-KW"/>
</dbReference>
<dbReference type="Proteomes" id="UP001265259">
    <property type="component" value="Unassembled WGS sequence"/>
</dbReference>
<evidence type="ECO:0000256" key="2">
    <source>
        <dbReference type="ARBA" id="ARBA00022747"/>
    </source>
</evidence>
<keyword evidence="6" id="KW-0255">Endonuclease</keyword>
<dbReference type="Gene3D" id="3.90.220.20">
    <property type="entry name" value="DNA methylase specificity domains"/>
    <property type="match status" value="2"/>
</dbReference>
<feature type="domain" description="Type I restriction modification DNA specificity" evidence="5">
    <location>
        <begin position="434"/>
        <end position="545"/>
    </location>
</feature>
<evidence type="ECO:0000313" key="6">
    <source>
        <dbReference type="EMBL" id="MDT0683082.1"/>
    </source>
</evidence>
<comment type="caution">
    <text evidence="6">The sequence shown here is derived from an EMBL/GenBank/DDBJ whole genome shotgun (WGS) entry which is preliminary data.</text>
</comment>
<name>A0ABU3DIZ9_9RHOB</name>
<keyword evidence="6" id="KW-0540">Nuclease</keyword>
<keyword evidence="4" id="KW-0175">Coiled coil</keyword>
<evidence type="ECO:0000256" key="4">
    <source>
        <dbReference type="SAM" id="Coils"/>
    </source>
</evidence>
<accession>A0ABU3DIZ9</accession>
<keyword evidence="6" id="KW-0378">Hydrolase</keyword>
<dbReference type="InterPro" id="IPR000055">
    <property type="entry name" value="Restrct_endonuc_typeI_TRD"/>
</dbReference>
<dbReference type="PANTHER" id="PTHR43140">
    <property type="entry name" value="TYPE-1 RESTRICTION ENZYME ECOKI SPECIFICITY PROTEIN"/>
    <property type="match status" value="1"/>
</dbReference>
<dbReference type="Pfam" id="PF01420">
    <property type="entry name" value="Methylase_S"/>
    <property type="match status" value="2"/>
</dbReference>
<dbReference type="InterPro" id="IPR044946">
    <property type="entry name" value="Restrct_endonuc_typeI_TRD_sf"/>
</dbReference>